<dbReference type="InterPro" id="IPR001199">
    <property type="entry name" value="Cyt_B5-like_heme/steroid-bd"/>
</dbReference>
<feature type="transmembrane region" description="Helical" evidence="6">
    <location>
        <begin position="154"/>
        <end position="178"/>
    </location>
</feature>
<dbReference type="InterPro" id="IPR018506">
    <property type="entry name" value="Cyt_B5_heme-BS"/>
</dbReference>
<accession>A0A835GCN4</accession>
<dbReference type="InterPro" id="IPR005804">
    <property type="entry name" value="FA_desaturase_dom"/>
</dbReference>
<feature type="domain" description="Cytochrome b5 heme-binding" evidence="7">
    <location>
        <begin position="495"/>
        <end position="564"/>
    </location>
</feature>
<proteinExistence type="predicted"/>
<keyword evidence="6" id="KW-0812">Transmembrane</keyword>
<dbReference type="GO" id="GO:0006629">
    <property type="term" value="P:lipid metabolic process"/>
    <property type="evidence" value="ECO:0007669"/>
    <property type="project" value="InterPro"/>
</dbReference>
<dbReference type="FunFam" id="3.10.120.10:FF:000020">
    <property type="entry name" value="Cytochrome b5-related protein"/>
    <property type="match status" value="2"/>
</dbReference>
<name>A0A835GCN4_SPOEX</name>
<dbReference type="Pfam" id="PF00173">
    <property type="entry name" value="Cyt-b5"/>
    <property type="match status" value="2"/>
</dbReference>
<dbReference type="PROSITE" id="PS00191">
    <property type="entry name" value="CYTOCHROME_B5_1"/>
    <property type="match status" value="1"/>
</dbReference>
<keyword evidence="6" id="KW-1133">Transmembrane helix</keyword>
<evidence type="ECO:0000256" key="3">
    <source>
        <dbReference type="ARBA" id="ARBA00023004"/>
    </source>
</evidence>
<comment type="function">
    <text evidence="4">May play a role in muscle cell metabolism.</text>
</comment>
<evidence type="ECO:0000256" key="4">
    <source>
        <dbReference type="ARBA" id="ARBA00055674"/>
    </source>
</evidence>
<dbReference type="EMBL" id="JACKWZ010000132">
    <property type="protein sequence ID" value="KAF9414500.1"/>
    <property type="molecule type" value="Genomic_DNA"/>
</dbReference>
<dbReference type="PROSITE" id="PS50255">
    <property type="entry name" value="CYTOCHROME_B5_2"/>
    <property type="match status" value="2"/>
</dbReference>
<feature type="transmembrane region" description="Helical" evidence="6">
    <location>
        <begin position="625"/>
        <end position="650"/>
    </location>
</feature>
<keyword evidence="2" id="KW-0479">Metal-binding</keyword>
<feature type="domain" description="Cytochrome b5 heme-binding" evidence="7">
    <location>
        <begin position="39"/>
        <end position="115"/>
    </location>
</feature>
<dbReference type="AlphaFoldDB" id="A0A835GCN4"/>
<protein>
    <recommendedName>
        <fullName evidence="5">Cytochrome b5-related protein</fullName>
    </recommendedName>
</protein>
<dbReference type="Proteomes" id="UP000648187">
    <property type="component" value="Unassembled WGS sequence"/>
</dbReference>
<evidence type="ECO:0000259" key="7">
    <source>
        <dbReference type="PROSITE" id="PS50255"/>
    </source>
</evidence>
<keyword evidence="9" id="KW-1185">Reference proteome</keyword>
<dbReference type="InterPro" id="IPR036400">
    <property type="entry name" value="Cyt_B5-like_heme/steroid_sf"/>
</dbReference>
<sequence>MAPKDTNYIEWAHQTAAEKKTHVSFPQLKYPSLREGGLKDPIQWLEGKAMDDGAKGLWRIRDGLYDFEEFQDKHPGGAEWLELSKGTDITEAFECHHLNPVVEKMIEKYYKRDAKTPRNSPFTFEEDGFYKTLKRAVREEIKKIPPSKQKRPDFIIDALFATVLVASAVSCWSTNYWIVMGSYLTASLAMAWTTVASHSYVHMKTNWRMYLFNLTLMSYRDFRISHALSHHLYPNTLMDFEVSAFEPIIFWNPRKKSARVYFTLCIELIIYPFVALINFARRFASIFIRKDFFTRHYRWHDVIGLLLPVWMYFASGSTFYHAFVTWLWINCTASFIFFTIGTNAAHHHPDIFKDGDQLKGATVDWGMHELEAVMDRTDINSSLFRSMTFFGDHALHHLFPTLDHGILKQLYPVFLEHCEKFKANFRLTSSFDLFIGQLRMAVKENPNLKMAPKDSSYIEWAHKTAAEKKTHVSFPQLKYPSLRDGGLRDPVQWLEGKAMDDGAEGLWRIRNSLYDFTEFLNKHPGGSEWLELAKGTDITEAFECHHLNPVVEKVKDKYYVRDAKTPRNSPFTFEEDGFYKTLKRSVAEELKKIPESEKKRSTLIIDGLFATLLISSALSCWATNYWIVMVSYLIASLTLAWTTVAAHNYIHMKTNWRMYLFNLSLWSYRDFRVSHALSHHVYPNTLIDLEISGFEPIVTWIPRKKPVFAKFTLLIETIVFPFLFILNFLKRFISNFIRKVSSLATTDGMTSLVFFFPSGCTSPVGPLSTTPLEKTVDWGMHELEAVMDRNDINDNFFKVMTFFGDHALHHLFPALDHALLRHLYPVFLKHCEEFRANYRLTSQYDFFIAQLRMAVKEDPNVLNESS</sequence>
<feature type="transmembrane region" description="Helical" evidence="6">
    <location>
        <begin position="326"/>
        <end position="345"/>
    </location>
</feature>
<evidence type="ECO:0000256" key="1">
    <source>
        <dbReference type="ARBA" id="ARBA00022617"/>
    </source>
</evidence>
<gene>
    <name evidence="8" type="ORF">HW555_007637</name>
</gene>
<dbReference type="PANTHER" id="PTHR16740:SF1">
    <property type="entry name" value="CYTOCHROME B5-RELATED PROTEIN-RELATED"/>
    <property type="match status" value="1"/>
</dbReference>
<comment type="caution">
    <text evidence="8">The sequence shown here is derived from an EMBL/GenBank/DDBJ whole genome shotgun (WGS) entry which is preliminary data.</text>
</comment>
<evidence type="ECO:0000256" key="2">
    <source>
        <dbReference type="ARBA" id="ARBA00022723"/>
    </source>
</evidence>
<feature type="transmembrane region" description="Helical" evidence="6">
    <location>
        <begin position="260"/>
        <end position="281"/>
    </location>
</feature>
<keyword evidence="1" id="KW-0349">Heme</keyword>
<organism evidence="8 9">
    <name type="scientific">Spodoptera exigua</name>
    <name type="common">Beet armyworm</name>
    <name type="synonym">Noctua fulgens</name>
    <dbReference type="NCBI Taxonomy" id="7107"/>
    <lineage>
        <taxon>Eukaryota</taxon>
        <taxon>Metazoa</taxon>
        <taxon>Ecdysozoa</taxon>
        <taxon>Arthropoda</taxon>
        <taxon>Hexapoda</taxon>
        <taxon>Insecta</taxon>
        <taxon>Pterygota</taxon>
        <taxon>Neoptera</taxon>
        <taxon>Endopterygota</taxon>
        <taxon>Lepidoptera</taxon>
        <taxon>Glossata</taxon>
        <taxon>Ditrysia</taxon>
        <taxon>Noctuoidea</taxon>
        <taxon>Noctuidae</taxon>
        <taxon>Amphipyrinae</taxon>
        <taxon>Spodoptera</taxon>
    </lineage>
</organism>
<feature type="transmembrane region" description="Helical" evidence="6">
    <location>
        <begin position="601"/>
        <end position="619"/>
    </location>
</feature>
<dbReference type="SUPFAM" id="SSF55856">
    <property type="entry name" value="Cytochrome b5-like heme/steroid binding domain"/>
    <property type="match status" value="2"/>
</dbReference>
<evidence type="ECO:0000256" key="6">
    <source>
        <dbReference type="SAM" id="Phobius"/>
    </source>
</evidence>
<dbReference type="Gene3D" id="3.10.120.10">
    <property type="entry name" value="Cytochrome b5-like heme/steroid binding domain"/>
    <property type="match status" value="2"/>
</dbReference>
<keyword evidence="6" id="KW-0472">Membrane</keyword>
<keyword evidence="3" id="KW-0408">Iron</keyword>
<evidence type="ECO:0000256" key="5">
    <source>
        <dbReference type="ARBA" id="ARBA00073492"/>
    </source>
</evidence>
<reference evidence="8" key="1">
    <citation type="submission" date="2020-08" db="EMBL/GenBank/DDBJ databases">
        <title>Spodoptera exigua strain:BAW_Kor-Di-RS1 Genome sequencing and assembly.</title>
        <authorList>
            <person name="Kim J."/>
            <person name="Nam H.Y."/>
            <person name="Kwon M."/>
            <person name="Choi J.H."/>
            <person name="Cho S.R."/>
            <person name="Kim G.-H."/>
        </authorList>
    </citation>
    <scope>NUCLEOTIDE SEQUENCE</scope>
    <source>
        <strain evidence="8">BAW_Kor-Di-RS1</strain>
        <tissue evidence="8">Whole-body</tissue>
    </source>
</reference>
<evidence type="ECO:0000313" key="9">
    <source>
        <dbReference type="Proteomes" id="UP000648187"/>
    </source>
</evidence>
<dbReference type="GO" id="GO:0046872">
    <property type="term" value="F:metal ion binding"/>
    <property type="evidence" value="ECO:0007669"/>
    <property type="project" value="UniProtKB-KW"/>
</dbReference>
<feature type="transmembrane region" description="Helical" evidence="6">
    <location>
        <begin position="302"/>
        <end position="320"/>
    </location>
</feature>
<evidence type="ECO:0000313" key="8">
    <source>
        <dbReference type="EMBL" id="KAF9414500.1"/>
    </source>
</evidence>
<dbReference type="SMART" id="SM01117">
    <property type="entry name" value="Cyt-b5"/>
    <property type="match status" value="2"/>
</dbReference>
<feature type="transmembrane region" description="Helical" evidence="6">
    <location>
        <begin position="707"/>
        <end position="729"/>
    </location>
</feature>
<dbReference type="Pfam" id="PF00487">
    <property type="entry name" value="FA_desaturase"/>
    <property type="match status" value="2"/>
</dbReference>
<dbReference type="GO" id="GO:0020037">
    <property type="term" value="F:heme binding"/>
    <property type="evidence" value="ECO:0007669"/>
    <property type="project" value="InterPro"/>
</dbReference>
<dbReference type="PANTHER" id="PTHR16740">
    <property type="entry name" value="CYTOCHROME B5-RELATED PROTEIN-RELATED"/>
    <property type="match status" value="1"/>
</dbReference>
<dbReference type="InterPro" id="IPR053100">
    <property type="entry name" value="Cytochrome_b5-related"/>
</dbReference>